<name>A0A1I4GWG3_9BACI</name>
<dbReference type="PROSITE" id="PS50883">
    <property type="entry name" value="EAL"/>
    <property type="match status" value="1"/>
</dbReference>
<dbReference type="InterPro" id="IPR050706">
    <property type="entry name" value="Cyclic-di-GMP_PDE-like"/>
</dbReference>
<evidence type="ECO:0000313" key="2">
    <source>
        <dbReference type="EMBL" id="SFL34305.1"/>
    </source>
</evidence>
<dbReference type="CDD" id="cd01948">
    <property type="entry name" value="EAL"/>
    <property type="match status" value="1"/>
</dbReference>
<dbReference type="SUPFAM" id="SSF103190">
    <property type="entry name" value="Sensory domain-like"/>
    <property type="match status" value="1"/>
</dbReference>
<dbReference type="InterPro" id="IPR001633">
    <property type="entry name" value="EAL_dom"/>
</dbReference>
<dbReference type="InterPro" id="IPR018842">
    <property type="entry name" value="YkuI_C"/>
</dbReference>
<dbReference type="InterPro" id="IPR035919">
    <property type="entry name" value="EAL_sf"/>
</dbReference>
<dbReference type="Proteomes" id="UP000198565">
    <property type="component" value="Unassembled WGS sequence"/>
</dbReference>
<dbReference type="SMART" id="SM00052">
    <property type="entry name" value="EAL"/>
    <property type="match status" value="1"/>
</dbReference>
<organism evidence="2 3">
    <name type="scientific">Gracilibacillus orientalis</name>
    <dbReference type="NCBI Taxonomy" id="334253"/>
    <lineage>
        <taxon>Bacteria</taxon>
        <taxon>Bacillati</taxon>
        <taxon>Bacillota</taxon>
        <taxon>Bacilli</taxon>
        <taxon>Bacillales</taxon>
        <taxon>Bacillaceae</taxon>
        <taxon>Gracilibacillus</taxon>
    </lineage>
</organism>
<evidence type="ECO:0000313" key="3">
    <source>
        <dbReference type="Proteomes" id="UP000198565"/>
    </source>
</evidence>
<evidence type="ECO:0000259" key="1">
    <source>
        <dbReference type="PROSITE" id="PS50883"/>
    </source>
</evidence>
<dbReference type="RefSeq" id="WP_175495254.1">
    <property type="nucleotide sequence ID" value="NZ_FOTR01000001.1"/>
</dbReference>
<dbReference type="PANTHER" id="PTHR33121:SF82">
    <property type="entry name" value="SIGNAL TRANSDUCTION PROTEIN CONTAINING A EAL DOMAIN"/>
    <property type="match status" value="1"/>
</dbReference>
<dbReference type="SUPFAM" id="SSF141868">
    <property type="entry name" value="EAL domain-like"/>
    <property type="match status" value="1"/>
</dbReference>
<dbReference type="Gene3D" id="3.20.20.450">
    <property type="entry name" value="EAL domain"/>
    <property type="match status" value="1"/>
</dbReference>
<keyword evidence="3" id="KW-1185">Reference proteome</keyword>
<feature type="domain" description="EAL" evidence="1">
    <location>
        <begin position="1"/>
        <end position="249"/>
    </location>
</feature>
<dbReference type="EMBL" id="FOTR01000001">
    <property type="protein sequence ID" value="SFL34305.1"/>
    <property type="molecule type" value="Genomic_DNA"/>
</dbReference>
<sequence length="405" mass="47645">MDPLDVMMHADKVKPYFQAIYSADSHEVTGYEVLGRLEIDDKVIHLGSFFHDTNVPDDFKMEIDQKIQDMALKQYIEQEMDEHLYLNVHANYFALDKEDLFLNHLLKYQEKGLDLSKIVIEITEHHFRGDIELVTHTFKYLKTLGVKVAIDDLGTGTSNLDRISLMEPDILKVDLQSLQSESNSNGFHGIIYSLALFARKLGAELLFDGISSNYHFHYAWRNNGRFYQGSFLTETSDAFLAKDVLKERFRQNIQQFIKVERAKLSTKFELTATLNQQVQEHWKLVKKNKSLDEQVDSLAKQMEHIFFRIYVTDEDGFQKTVNFIHLEQEWVWDETIKGKNWSWRPYFIENVIRMKEEQSGILSDLYNDIETGDRIRTFSYPLADSLYLFMDVSSMYMDENEDLLW</sequence>
<dbReference type="InterPro" id="IPR029151">
    <property type="entry name" value="Sensor-like_sf"/>
</dbReference>
<accession>A0A1I4GWG3</accession>
<dbReference type="GO" id="GO:0071111">
    <property type="term" value="F:cyclic-guanylate-specific phosphodiesterase activity"/>
    <property type="evidence" value="ECO:0007669"/>
    <property type="project" value="InterPro"/>
</dbReference>
<dbReference type="PANTHER" id="PTHR33121">
    <property type="entry name" value="CYCLIC DI-GMP PHOSPHODIESTERASE PDEF"/>
    <property type="match status" value="1"/>
</dbReference>
<dbReference type="STRING" id="334253.SAMN04487943_10172"/>
<protein>
    <submittedName>
        <fullName evidence="2">EAL domain, c-di-GMP-specific phosphodiesterase class I (Or its enzymatically inactive variant)</fullName>
    </submittedName>
</protein>
<dbReference type="Pfam" id="PF10388">
    <property type="entry name" value="YkuI_C"/>
    <property type="match status" value="1"/>
</dbReference>
<gene>
    <name evidence="2" type="ORF">SAMN04487943_10172</name>
</gene>
<reference evidence="3" key="1">
    <citation type="submission" date="2016-10" db="EMBL/GenBank/DDBJ databases">
        <authorList>
            <person name="Varghese N."/>
            <person name="Submissions S."/>
        </authorList>
    </citation>
    <scope>NUCLEOTIDE SEQUENCE [LARGE SCALE GENOMIC DNA]</scope>
    <source>
        <strain evidence="3">CGMCC 1.4250</strain>
    </source>
</reference>
<dbReference type="Gene3D" id="3.30.450.20">
    <property type="entry name" value="PAS domain"/>
    <property type="match status" value="1"/>
</dbReference>
<dbReference type="Pfam" id="PF00563">
    <property type="entry name" value="EAL"/>
    <property type="match status" value="1"/>
</dbReference>
<dbReference type="AlphaFoldDB" id="A0A1I4GWG3"/>
<proteinExistence type="predicted"/>